<keyword evidence="2" id="KW-1185">Reference proteome</keyword>
<dbReference type="InterPro" id="IPR043135">
    <property type="entry name" value="Fur_C"/>
</dbReference>
<organism evidence="1 2">
    <name type="scientific">Sphingobacterium spiritivorum ATCC 33861</name>
    <dbReference type="NCBI Taxonomy" id="525373"/>
    <lineage>
        <taxon>Bacteria</taxon>
        <taxon>Pseudomonadati</taxon>
        <taxon>Bacteroidota</taxon>
        <taxon>Sphingobacteriia</taxon>
        <taxon>Sphingobacteriales</taxon>
        <taxon>Sphingobacteriaceae</taxon>
        <taxon>Sphingobacterium</taxon>
    </lineage>
</organism>
<reference evidence="1" key="1">
    <citation type="submission" date="2010-07" db="EMBL/GenBank/DDBJ databases">
        <authorList>
            <person name="Muzny D."/>
            <person name="Qin X."/>
            <person name="Buhay C."/>
            <person name="Dugan-Rocha S."/>
            <person name="Ding Y."/>
            <person name="Chen G."/>
            <person name="Hawes A."/>
            <person name="Holder M."/>
            <person name="Jhangiani S."/>
            <person name="Johnson A."/>
            <person name="Khan Z."/>
            <person name="Li Z."/>
            <person name="Liu W."/>
            <person name="Liu X."/>
            <person name="Perez L."/>
            <person name="Shen H."/>
            <person name="Wang Q."/>
            <person name="Watt J."/>
            <person name="Xi L."/>
            <person name="Xin Y."/>
            <person name="Zhou J."/>
            <person name="Deng J."/>
            <person name="Jiang H."/>
            <person name="Liu Y."/>
            <person name="Qu J."/>
            <person name="Song X.-Z."/>
            <person name="Zhang L."/>
            <person name="Villasana D."/>
            <person name="Johnson A."/>
            <person name="Liu J."/>
            <person name="Liyanage D."/>
            <person name="Lorensuhewa L."/>
            <person name="Robinson T."/>
            <person name="Song A."/>
            <person name="Song B.-B."/>
            <person name="Dinh H."/>
            <person name="Thornton R."/>
            <person name="Coyle M."/>
            <person name="Francisco L."/>
            <person name="Jackson L."/>
            <person name="Javaid M."/>
            <person name="Korchina V."/>
            <person name="Kovar C."/>
            <person name="Mata R."/>
            <person name="Mathew T."/>
            <person name="Ngo R."/>
            <person name="Nguyen L."/>
            <person name="Nguyen N."/>
            <person name="Okwuonu G."/>
            <person name="Ongeri F."/>
            <person name="Pham C."/>
            <person name="Simmons D."/>
            <person name="Wilczek-Boney K."/>
            <person name="Hale W."/>
            <person name="Jakkamsetti A."/>
            <person name="Pham P."/>
            <person name="Ruth R."/>
            <person name="San Lucas F."/>
            <person name="Warren J."/>
            <person name="Zhang J."/>
            <person name="Zhao Z."/>
            <person name="Zhou C."/>
            <person name="Zhu D."/>
            <person name="Lee S."/>
            <person name="Bess C."/>
            <person name="Blankenburg K."/>
            <person name="Forbes L."/>
            <person name="Fu Q."/>
            <person name="Gubbala S."/>
            <person name="Hirani K."/>
            <person name="Jayaseelan J.C."/>
            <person name="Lara F."/>
            <person name="Munidasa M."/>
            <person name="Palculict T."/>
            <person name="Patil S."/>
            <person name="Pu L.-L."/>
            <person name="Saada N."/>
            <person name="Tang L."/>
            <person name="Weissenberger G."/>
            <person name="Zhu Y."/>
            <person name="Hemphill L."/>
            <person name="Shang Y."/>
            <person name="Youmans B."/>
            <person name="Ayvaz T."/>
            <person name="Ross M."/>
            <person name="Santibanez J."/>
            <person name="Aqrawi P."/>
            <person name="Gross S."/>
            <person name="Joshi V."/>
            <person name="Fowler G."/>
            <person name="Nazareth L."/>
            <person name="Reid J."/>
            <person name="Worley K."/>
            <person name="Petrosino J."/>
            <person name="Highlander S."/>
            <person name="Gibbs R."/>
        </authorList>
    </citation>
    <scope>NUCLEOTIDE SEQUENCE [LARGE SCALE GENOMIC DNA]</scope>
    <source>
        <strain evidence="1">ATCC 33861</strain>
    </source>
</reference>
<dbReference type="InterPro" id="IPR036390">
    <property type="entry name" value="WH_DNA-bd_sf"/>
</dbReference>
<evidence type="ECO:0000313" key="1">
    <source>
        <dbReference type="EMBL" id="EFK57564.1"/>
    </source>
</evidence>
<comment type="caution">
    <text evidence="1">The sequence shown here is derived from an EMBL/GenBank/DDBJ whole genome shotgun (WGS) entry which is preliminary data.</text>
</comment>
<dbReference type="HOGENOM" id="CLU_1884463_0_0_10"/>
<dbReference type="Gene3D" id="3.30.1490.190">
    <property type="match status" value="1"/>
</dbReference>
<protein>
    <recommendedName>
        <fullName evidence="3">Transcriptional regulator, Fur family</fullName>
    </recommendedName>
</protein>
<proteinExistence type="predicted"/>
<dbReference type="Proteomes" id="UP000006258">
    <property type="component" value="Unassembled WGS sequence"/>
</dbReference>
<sequence>MLPRNFFGNRADIQSHLRRCNFAVPDYIKFFPVVELCGNLYVQFPGFLSGKYLRVLDRLMEEDLVHKVVNVDGGVGYASCHNCEVVHNHNHLHFSCQKCKSVTCIEDVQPLFKLPKGYKISEVNFTVSGLCPQCS</sequence>
<dbReference type="SUPFAM" id="SSF46785">
    <property type="entry name" value="Winged helix' DNA-binding domain"/>
    <property type="match status" value="1"/>
</dbReference>
<evidence type="ECO:0000313" key="2">
    <source>
        <dbReference type="Proteomes" id="UP000006258"/>
    </source>
</evidence>
<dbReference type="STRING" id="525373.HMPREF0766_12637"/>
<gene>
    <name evidence="1" type="ORF">HMPREF0766_12637</name>
</gene>
<dbReference type="eggNOG" id="COG0735">
    <property type="taxonomic scope" value="Bacteria"/>
</dbReference>
<dbReference type="EMBL" id="ACHA02000011">
    <property type="protein sequence ID" value="EFK57564.1"/>
    <property type="molecule type" value="Genomic_DNA"/>
</dbReference>
<name>D7VNR7_SPHSI</name>
<dbReference type="AlphaFoldDB" id="D7VNR7"/>
<accession>D7VNR7</accession>
<evidence type="ECO:0008006" key="3">
    <source>
        <dbReference type="Google" id="ProtNLM"/>
    </source>
</evidence>